<dbReference type="SUPFAM" id="SSF56645">
    <property type="entry name" value="Acyl-CoA dehydrogenase NM domain-like"/>
    <property type="match status" value="1"/>
</dbReference>
<evidence type="ECO:0000313" key="10">
    <source>
        <dbReference type="EMBL" id="BDR92982.1"/>
    </source>
</evidence>
<dbReference type="PANTHER" id="PTHR43884">
    <property type="entry name" value="ACYL-COA DEHYDROGENASE"/>
    <property type="match status" value="1"/>
</dbReference>
<dbReference type="InterPro" id="IPR009075">
    <property type="entry name" value="AcylCo_DH/oxidase_C"/>
</dbReference>
<protein>
    <submittedName>
        <fullName evidence="11">Acyl-CoA dehydrogenase</fullName>
    </submittedName>
</protein>
<dbReference type="InterPro" id="IPR037069">
    <property type="entry name" value="AcylCoA_DH/ox_N_sf"/>
</dbReference>
<evidence type="ECO:0000256" key="1">
    <source>
        <dbReference type="ARBA" id="ARBA00001974"/>
    </source>
</evidence>
<dbReference type="Proteomes" id="UP000657075">
    <property type="component" value="Unassembled WGS sequence"/>
</dbReference>
<keyword evidence="3 6" id="KW-0285">Flavoprotein</keyword>
<dbReference type="AlphaFoldDB" id="A0A830E5B1"/>
<dbReference type="EMBL" id="BMNM01000010">
    <property type="protein sequence ID" value="GGI83794.1"/>
    <property type="molecule type" value="Genomic_DNA"/>
</dbReference>
<name>A0A830E5B1_9CREN</name>
<evidence type="ECO:0000256" key="5">
    <source>
        <dbReference type="ARBA" id="ARBA00023002"/>
    </source>
</evidence>
<evidence type="ECO:0000259" key="8">
    <source>
        <dbReference type="Pfam" id="PF02770"/>
    </source>
</evidence>
<reference evidence="11" key="2">
    <citation type="submission" date="2020-09" db="EMBL/GenBank/DDBJ databases">
        <authorList>
            <person name="Sun Q."/>
            <person name="Ohkuma M."/>
        </authorList>
    </citation>
    <scope>NUCLEOTIDE SEQUENCE</scope>
    <source>
        <strain evidence="11">JCM 11219</strain>
    </source>
</reference>
<dbReference type="GO" id="GO:0003995">
    <property type="term" value="F:acyl-CoA dehydrogenase activity"/>
    <property type="evidence" value="ECO:0007669"/>
    <property type="project" value="InterPro"/>
</dbReference>
<dbReference type="Pfam" id="PF02771">
    <property type="entry name" value="Acyl-CoA_dh_N"/>
    <property type="match status" value="1"/>
</dbReference>
<dbReference type="OrthoDB" id="275197at2157"/>
<evidence type="ECO:0000256" key="6">
    <source>
        <dbReference type="RuleBase" id="RU362125"/>
    </source>
</evidence>
<evidence type="ECO:0000259" key="9">
    <source>
        <dbReference type="Pfam" id="PF02771"/>
    </source>
</evidence>
<evidence type="ECO:0000313" key="13">
    <source>
        <dbReference type="Proteomes" id="UP001060771"/>
    </source>
</evidence>
<proteinExistence type="inferred from homology"/>
<dbReference type="EMBL" id="AP026830">
    <property type="protein sequence ID" value="BDR92982.1"/>
    <property type="molecule type" value="Genomic_DNA"/>
</dbReference>
<dbReference type="InterPro" id="IPR009100">
    <property type="entry name" value="AcylCoA_DH/oxidase_NM_dom_sf"/>
</dbReference>
<evidence type="ECO:0000259" key="7">
    <source>
        <dbReference type="Pfam" id="PF00441"/>
    </source>
</evidence>
<dbReference type="PROSITE" id="PS00073">
    <property type="entry name" value="ACYL_COA_DH_2"/>
    <property type="match status" value="1"/>
</dbReference>
<keyword evidence="4 6" id="KW-0274">FAD</keyword>
<reference evidence="10" key="4">
    <citation type="journal article" date="2023" name="Microbiol. Resour. Announc.">
        <title>Complete Genome Sequence of Vulcanisaeta souniana Strain IC-059, a Hyperthermophilic Archaeon Isolated from Hot Spring Water in Japan.</title>
        <authorList>
            <person name="Kato S."/>
            <person name="Itoh T."/>
            <person name="Wu L."/>
            <person name="Ma J."/>
            <person name="Ohkuma M."/>
        </authorList>
    </citation>
    <scope>NUCLEOTIDE SEQUENCE</scope>
    <source>
        <strain evidence="10">JCM 11219</strain>
    </source>
</reference>
<dbReference type="InterPro" id="IPR046373">
    <property type="entry name" value="Acyl-CoA_Oxase/DH_mid-dom_sf"/>
</dbReference>
<dbReference type="Proteomes" id="UP001060771">
    <property type="component" value="Chromosome"/>
</dbReference>
<reference evidence="11" key="1">
    <citation type="journal article" date="2014" name="Int. J. Syst. Evol. Microbiol.">
        <title>Complete genome sequence of Corynebacterium casei LMG S-19264T (=DSM 44701T), isolated from a smear-ripened cheese.</title>
        <authorList>
            <consortium name="US DOE Joint Genome Institute (JGI-PGF)"/>
            <person name="Walter F."/>
            <person name="Albersmeier A."/>
            <person name="Kalinowski J."/>
            <person name="Ruckert C."/>
        </authorList>
    </citation>
    <scope>NUCLEOTIDE SEQUENCE</scope>
    <source>
        <strain evidence="11">JCM 11219</strain>
    </source>
</reference>
<dbReference type="RefSeq" id="WP_188603869.1">
    <property type="nucleotide sequence ID" value="NZ_AP026830.1"/>
</dbReference>
<comment type="cofactor">
    <cofactor evidence="1 6">
        <name>FAD</name>
        <dbReference type="ChEBI" id="CHEBI:57692"/>
    </cofactor>
</comment>
<evidence type="ECO:0000256" key="2">
    <source>
        <dbReference type="ARBA" id="ARBA00009347"/>
    </source>
</evidence>
<dbReference type="GeneID" id="76207619"/>
<feature type="domain" description="Acyl-CoA dehydrogenase/oxidase N-terminal" evidence="9">
    <location>
        <begin position="12"/>
        <end position="125"/>
    </location>
</feature>
<dbReference type="Gene3D" id="1.10.540.10">
    <property type="entry name" value="Acyl-CoA dehydrogenase/oxidase, N-terminal domain"/>
    <property type="match status" value="1"/>
</dbReference>
<dbReference type="PANTHER" id="PTHR43884:SF12">
    <property type="entry name" value="ISOVALERYL-COA DEHYDROGENASE, MITOCHONDRIAL-RELATED"/>
    <property type="match status" value="1"/>
</dbReference>
<evidence type="ECO:0000313" key="11">
    <source>
        <dbReference type="EMBL" id="GGI83794.1"/>
    </source>
</evidence>
<accession>A0A830E5B1</accession>
<dbReference type="Gene3D" id="1.20.140.10">
    <property type="entry name" value="Butyryl-CoA Dehydrogenase, subunit A, domain 3"/>
    <property type="match status" value="1"/>
</dbReference>
<dbReference type="InterPro" id="IPR036250">
    <property type="entry name" value="AcylCo_DH-like_C"/>
</dbReference>
<dbReference type="FunFam" id="1.20.140.10:FF:000004">
    <property type="entry name" value="Acyl-CoA dehydrogenase FadE25"/>
    <property type="match status" value="1"/>
</dbReference>
<keyword evidence="5 6" id="KW-0560">Oxidoreductase</keyword>
<feature type="domain" description="Acyl-CoA oxidase/dehydrogenase middle" evidence="8">
    <location>
        <begin position="131"/>
        <end position="224"/>
    </location>
</feature>
<dbReference type="GO" id="GO:0050660">
    <property type="term" value="F:flavin adenine dinucleotide binding"/>
    <property type="evidence" value="ECO:0007669"/>
    <property type="project" value="InterPro"/>
</dbReference>
<dbReference type="FunFam" id="2.40.110.10:FF:000002">
    <property type="entry name" value="Acyl-CoA dehydrogenase fadE12"/>
    <property type="match status" value="1"/>
</dbReference>
<dbReference type="InterPro" id="IPR013786">
    <property type="entry name" value="AcylCoA_DH/ox_N"/>
</dbReference>
<dbReference type="Gene3D" id="2.40.110.10">
    <property type="entry name" value="Butyryl-CoA Dehydrogenase, subunit A, domain 2"/>
    <property type="match status" value="1"/>
</dbReference>
<sequence>MTDILDLFPQYTEELKLLRKTTREFAQRNFSPELAREYEKKEEFPWDLYKKAGELGLLAPSIPTDYGGGGFSTYLADIVVTEELVRAEPTLGLAIMAGPFTSHMLYFFGTEEQRKKYLPPIYKGENTFFGAYTEPEHGTDITQLNTVAEKKGDKYIIKGMKTFITNAPTAKYGLLLAQTEPEKRHRGQTLFIIHTDWPGVTIRRLTGKMGQRTIPVGEIYLDNVEVPAENVLGGEDKGRNQGFYWTLAYFNVSRIGVATLGLGIALAAFDKALEYSQKRTQFGQQLVNFEIIQEKLARMAMYIEAARSLIYRAAYYIDDYLKFKIDPRAMGALSGAAKVYGTELANYVVDEAIQIHGGYGYFEEFDVERYWRDHRVTRIYEGTNEINLLTITDALRRGVWKP</sequence>
<evidence type="ECO:0000256" key="3">
    <source>
        <dbReference type="ARBA" id="ARBA00022630"/>
    </source>
</evidence>
<dbReference type="InterPro" id="IPR006091">
    <property type="entry name" value="Acyl-CoA_Oxase/DH_mid-dom"/>
</dbReference>
<dbReference type="SUPFAM" id="SSF47203">
    <property type="entry name" value="Acyl-CoA dehydrogenase C-terminal domain-like"/>
    <property type="match status" value="1"/>
</dbReference>
<keyword evidence="13" id="KW-1185">Reference proteome</keyword>
<gene>
    <name evidence="11" type="ORF">GCM10007112_20760</name>
    <name evidence="10" type="ORF">Vsou_20750</name>
</gene>
<dbReference type="InterPro" id="IPR006089">
    <property type="entry name" value="Acyl-CoA_DH_CS"/>
</dbReference>
<comment type="similarity">
    <text evidence="2 6">Belongs to the acyl-CoA dehydrogenase family.</text>
</comment>
<evidence type="ECO:0000313" key="12">
    <source>
        <dbReference type="Proteomes" id="UP000657075"/>
    </source>
</evidence>
<feature type="domain" description="Acyl-CoA dehydrogenase/oxidase C-terminal" evidence="7">
    <location>
        <begin position="240"/>
        <end position="395"/>
    </location>
</feature>
<organism evidence="11 12">
    <name type="scientific">Vulcanisaeta souniana JCM 11219</name>
    <dbReference type="NCBI Taxonomy" id="1293586"/>
    <lineage>
        <taxon>Archaea</taxon>
        <taxon>Thermoproteota</taxon>
        <taxon>Thermoprotei</taxon>
        <taxon>Thermoproteales</taxon>
        <taxon>Thermoproteaceae</taxon>
        <taxon>Vulcanisaeta</taxon>
    </lineage>
</organism>
<dbReference type="Pfam" id="PF02770">
    <property type="entry name" value="Acyl-CoA_dh_M"/>
    <property type="match status" value="1"/>
</dbReference>
<reference evidence="13" key="3">
    <citation type="submission" date="2022-09" db="EMBL/GenBank/DDBJ databases">
        <title>Complete genome sequence of Vulcanisaeta souniana.</title>
        <authorList>
            <person name="Kato S."/>
            <person name="Itoh T."/>
            <person name="Ohkuma M."/>
        </authorList>
    </citation>
    <scope>NUCLEOTIDE SEQUENCE [LARGE SCALE GENOMIC DNA]</scope>
    <source>
        <strain evidence="13">JCM 11219</strain>
    </source>
</reference>
<evidence type="ECO:0000256" key="4">
    <source>
        <dbReference type="ARBA" id="ARBA00022827"/>
    </source>
</evidence>
<dbReference type="Pfam" id="PF00441">
    <property type="entry name" value="Acyl-CoA_dh_1"/>
    <property type="match status" value="1"/>
</dbReference>